<feature type="non-terminal residue" evidence="2">
    <location>
        <position position="171"/>
    </location>
</feature>
<feature type="compositionally biased region" description="Basic and acidic residues" evidence="1">
    <location>
        <begin position="159"/>
        <end position="171"/>
    </location>
</feature>
<gene>
    <name evidence="2" type="ORF">AVDCRST_MAG12-1329</name>
</gene>
<name>A0A6J4RUM5_9ACTN</name>
<feature type="non-terminal residue" evidence="2">
    <location>
        <position position="1"/>
    </location>
</feature>
<feature type="compositionally biased region" description="Basic residues" evidence="1">
    <location>
        <begin position="59"/>
        <end position="73"/>
    </location>
</feature>
<feature type="compositionally biased region" description="Basic and acidic residues" evidence="1">
    <location>
        <begin position="10"/>
        <end position="33"/>
    </location>
</feature>
<dbReference type="AlphaFoldDB" id="A0A6J4RUM5"/>
<protein>
    <submittedName>
        <fullName evidence="2">Uncharacterized protein</fullName>
    </submittedName>
</protein>
<organism evidence="2">
    <name type="scientific">uncultured Rubrobacteraceae bacterium</name>
    <dbReference type="NCBI Taxonomy" id="349277"/>
    <lineage>
        <taxon>Bacteria</taxon>
        <taxon>Bacillati</taxon>
        <taxon>Actinomycetota</taxon>
        <taxon>Rubrobacteria</taxon>
        <taxon>Rubrobacterales</taxon>
        <taxon>Rubrobacteraceae</taxon>
        <taxon>environmental samples</taxon>
    </lineage>
</organism>
<accession>A0A6J4RUM5</accession>
<feature type="compositionally biased region" description="Basic residues" evidence="1">
    <location>
        <begin position="34"/>
        <end position="52"/>
    </location>
</feature>
<evidence type="ECO:0000256" key="1">
    <source>
        <dbReference type="SAM" id="MobiDB-lite"/>
    </source>
</evidence>
<reference evidence="2" key="1">
    <citation type="submission" date="2020-02" db="EMBL/GenBank/DDBJ databases">
        <authorList>
            <person name="Meier V. D."/>
        </authorList>
    </citation>
    <scope>NUCLEOTIDE SEQUENCE</scope>
    <source>
        <strain evidence="2">AVDCRST_MAG12</strain>
    </source>
</reference>
<feature type="compositionally biased region" description="Basic residues" evidence="1">
    <location>
        <begin position="124"/>
        <end position="158"/>
    </location>
</feature>
<feature type="region of interest" description="Disordered" evidence="1">
    <location>
        <begin position="1"/>
        <end position="171"/>
    </location>
</feature>
<evidence type="ECO:0000313" key="2">
    <source>
        <dbReference type="EMBL" id="CAA9478095.1"/>
    </source>
</evidence>
<sequence>AGGAFAARSRSGEARARRAGRDGDGPLPDERPRPRGRRRGDRRAHPARRRGARRDARGLHRLAGRPSRRPRYPRRGDEAGLSRGAPGLRPTGRARQPRPRPGGRGPEDLAGCVPQRSPGGGRGGRGRPCRCAHRRPPLRRRLRRRHALRQAGRARRLPRRDGTPARERRRL</sequence>
<proteinExistence type="predicted"/>
<dbReference type="EMBL" id="CADCVK010000207">
    <property type="protein sequence ID" value="CAA9478095.1"/>
    <property type="molecule type" value="Genomic_DNA"/>
</dbReference>